<proteinExistence type="predicted"/>
<feature type="domain" description="BTB" evidence="2">
    <location>
        <begin position="30"/>
        <end position="98"/>
    </location>
</feature>
<dbReference type="PROSITE" id="PS50097">
    <property type="entry name" value="BTB"/>
    <property type="match status" value="1"/>
</dbReference>
<organism evidence="3 4">
    <name type="scientific">Sanghuangporus baumii</name>
    <name type="common">Phellinus baumii</name>
    <dbReference type="NCBI Taxonomy" id="108892"/>
    <lineage>
        <taxon>Eukaryota</taxon>
        <taxon>Fungi</taxon>
        <taxon>Dikarya</taxon>
        <taxon>Basidiomycota</taxon>
        <taxon>Agaricomycotina</taxon>
        <taxon>Agaricomycetes</taxon>
        <taxon>Hymenochaetales</taxon>
        <taxon>Hymenochaetaceae</taxon>
        <taxon>Sanghuangporus</taxon>
    </lineage>
</organism>
<dbReference type="Gene3D" id="3.30.710.10">
    <property type="entry name" value="Potassium Channel Kv1.1, Chain A"/>
    <property type="match status" value="1"/>
</dbReference>
<gene>
    <name evidence="3" type="ORF">A7U60_g5232</name>
</gene>
<feature type="region of interest" description="Disordered" evidence="1">
    <location>
        <begin position="1"/>
        <end position="25"/>
    </location>
</feature>
<evidence type="ECO:0000313" key="4">
    <source>
        <dbReference type="Proteomes" id="UP000757232"/>
    </source>
</evidence>
<dbReference type="CDD" id="cd18186">
    <property type="entry name" value="BTB_POZ_ZBTB_KLHL-like"/>
    <property type="match status" value="1"/>
</dbReference>
<dbReference type="Pfam" id="PF00651">
    <property type="entry name" value="BTB"/>
    <property type="match status" value="1"/>
</dbReference>
<sequence length="310" mass="35639">MSSDTEKELSEEQTPKPELKFHPDYDDQESDLMLESADGKRFCVHSLIMKLASDVFKTMIDVAPAQVSSKEPIHVQEKDDVIKDLLDAIYPNKLSFLDGPPTFEHFKDVCYAAEKYEMIGALQTMQFFFRRMIDSFPPLLAFAVASRYEWTEELHLTSIATLKLDLYSPQSVKELQFIPSGVLLKLMELHRKRRNLLVASLDLDESRGVHSIGWSSVTLDKSSCTRPSSHFTTPRWTVLKYRLSEEMERKPDGSSIRGDDFWNRSEFDKIWEIECSGFCRSNGGILRIMSKDKLKAQVLQVLDDLPKTIQ</sequence>
<protein>
    <recommendedName>
        <fullName evidence="2">BTB domain-containing protein</fullName>
    </recommendedName>
</protein>
<dbReference type="SMART" id="SM00225">
    <property type="entry name" value="BTB"/>
    <property type="match status" value="1"/>
</dbReference>
<dbReference type="Proteomes" id="UP000757232">
    <property type="component" value="Unassembled WGS sequence"/>
</dbReference>
<evidence type="ECO:0000313" key="3">
    <source>
        <dbReference type="EMBL" id="OCB87706.1"/>
    </source>
</evidence>
<evidence type="ECO:0000259" key="2">
    <source>
        <dbReference type="PROSITE" id="PS50097"/>
    </source>
</evidence>
<accession>A0A9Q5N8D6</accession>
<dbReference type="InterPro" id="IPR011333">
    <property type="entry name" value="SKP1/BTB/POZ_sf"/>
</dbReference>
<reference evidence="3" key="1">
    <citation type="submission" date="2016-06" db="EMBL/GenBank/DDBJ databases">
        <title>Draft Genome sequence of the fungus Inonotus baumii.</title>
        <authorList>
            <person name="Zhu H."/>
            <person name="Lin W."/>
        </authorList>
    </citation>
    <scope>NUCLEOTIDE SEQUENCE</scope>
    <source>
        <strain evidence="3">821</strain>
    </source>
</reference>
<dbReference type="EMBL" id="LNZH02000189">
    <property type="protein sequence ID" value="OCB87706.1"/>
    <property type="molecule type" value="Genomic_DNA"/>
</dbReference>
<dbReference type="OrthoDB" id="3238622at2759"/>
<name>A0A9Q5N8D6_SANBA</name>
<dbReference type="AlphaFoldDB" id="A0A9Q5N8D6"/>
<comment type="caution">
    <text evidence="3">The sequence shown here is derived from an EMBL/GenBank/DDBJ whole genome shotgun (WGS) entry which is preliminary data.</text>
</comment>
<dbReference type="InterPro" id="IPR000210">
    <property type="entry name" value="BTB/POZ_dom"/>
</dbReference>
<dbReference type="SUPFAM" id="SSF54695">
    <property type="entry name" value="POZ domain"/>
    <property type="match status" value="1"/>
</dbReference>
<keyword evidence="4" id="KW-1185">Reference proteome</keyword>
<evidence type="ECO:0000256" key="1">
    <source>
        <dbReference type="SAM" id="MobiDB-lite"/>
    </source>
</evidence>